<dbReference type="Pfam" id="PF00535">
    <property type="entry name" value="Glycos_transf_2"/>
    <property type="match status" value="1"/>
</dbReference>
<name>A0A137RHN0_9FLAO</name>
<dbReference type="EMBL" id="JRWG01000004">
    <property type="protein sequence ID" value="KXN98997.1"/>
    <property type="molecule type" value="Genomic_DNA"/>
</dbReference>
<dbReference type="Proteomes" id="UP000070138">
    <property type="component" value="Unassembled WGS sequence"/>
</dbReference>
<reference evidence="5 6" key="2">
    <citation type="journal article" date="2016" name="Int. J. Syst. Evol. Microbiol.">
        <title>Vitellibacter aquimaris sp. nov., a marine bacterium isolated from seawater.</title>
        <authorList>
            <person name="Thevarajoo S."/>
            <person name="Selvaratnam C."/>
            <person name="Goh K.M."/>
            <person name="Hong K.W."/>
            <person name="Chan X.Y."/>
            <person name="Chan K.G."/>
            <person name="Chong C.S."/>
        </authorList>
    </citation>
    <scope>NUCLEOTIDE SEQUENCE [LARGE SCALE GENOMIC DNA]</scope>
    <source>
        <strain evidence="5 6">D-24</strain>
    </source>
</reference>
<dbReference type="Gene3D" id="3.90.550.10">
    <property type="entry name" value="Spore Coat Polysaccharide Biosynthesis Protein SpsA, Chain A"/>
    <property type="match status" value="1"/>
</dbReference>
<dbReference type="PANTHER" id="PTHR43630:SF1">
    <property type="entry name" value="POLY-BETA-1,6-N-ACETYL-D-GLUCOSAMINE SYNTHASE"/>
    <property type="match status" value="1"/>
</dbReference>
<organism evidence="5 6">
    <name type="scientific">Aequorivita aquimaris</name>
    <dbReference type="NCBI Taxonomy" id="1548749"/>
    <lineage>
        <taxon>Bacteria</taxon>
        <taxon>Pseudomonadati</taxon>
        <taxon>Bacteroidota</taxon>
        <taxon>Flavobacteriia</taxon>
        <taxon>Flavobacteriales</taxon>
        <taxon>Flavobacteriaceae</taxon>
        <taxon>Aequorivita</taxon>
    </lineage>
</organism>
<proteinExistence type="inferred from homology"/>
<dbReference type="PANTHER" id="PTHR43630">
    <property type="entry name" value="POLY-BETA-1,6-N-ACETYL-D-GLUCOSAMINE SYNTHASE"/>
    <property type="match status" value="1"/>
</dbReference>
<evidence type="ECO:0000313" key="6">
    <source>
        <dbReference type="Proteomes" id="UP000070138"/>
    </source>
</evidence>
<protein>
    <submittedName>
        <fullName evidence="5">Glycosyl transferase family 2</fullName>
    </submittedName>
</protein>
<dbReference type="InterPro" id="IPR029044">
    <property type="entry name" value="Nucleotide-diphossugar_trans"/>
</dbReference>
<reference evidence="6" key="1">
    <citation type="submission" date="2014-10" db="EMBL/GenBank/DDBJ databases">
        <title>Genome sequencing of Vitellibacter sp. D-24.</title>
        <authorList>
            <person name="Thevarajoo S."/>
            <person name="Selvaratnam C."/>
            <person name="Goh K.M."/>
            <person name="Chong C.S."/>
        </authorList>
    </citation>
    <scope>NUCLEOTIDE SEQUENCE [LARGE SCALE GENOMIC DNA]</scope>
    <source>
        <strain evidence="6">D-24</strain>
    </source>
</reference>
<dbReference type="STRING" id="1548749.LS48_07920"/>
<gene>
    <name evidence="5" type="ORF">LS48_07920</name>
</gene>
<dbReference type="InterPro" id="IPR001173">
    <property type="entry name" value="Glyco_trans_2-like"/>
</dbReference>
<accession>A0A137RHN0</accession>
<dbReference type="PATRIC" id="fig|1548749.3.peg.1672"/>
<evidence type="ECO:0000313" key="5">
    <source>
        <dbReference type="EMBL" id="KXN98997.1"/>
    </source>
</evidence>
<sequence length="284" mass="32510">MNIVIIIPVHNEETFISGMLQSIVYQSVLPKKVIVVNDASTDGTKKIINQFSENYSFIESVSLHSNKFHEPGSKVINAFYKGFETLGVDFDFIGKFDADIVLPPNYFENVLALFSSDEKIGIAGGNLYIEKENCWEFEAISEKTKVRGPIKLYRKKCFEDIGGLKKSIGWDTVDELLAQYHGWKVKTDTSLHVKHLKPTGKVYSKSSKYKQGEAFYKMRYGFWLTLIASAKLASKKNSLQFFVNTMKGFSKAKRANHNFIVSEKEGEFIRKLRWQKILEKLGMR</sequence>
<dbReference type="OrthoDB" id="1142396at2"/>
<dbReference type="RefSeq" id="WP_062621744.1">
    <property type="nucleotide sequence ID" value="NZ_JRWG01000004.1"/>
</dbReference>
<comment type="similarity">
    <text evidence="1">Belongs to the glycosyltransferase 2 family.</text>
</comment>
<feature type="domain" description="Glycosyltransferase 2-like" evidence="4">
    <location>
        <begin position="5"/>
        <end position="135"/>
    </location>
</feature>
<evidence type="ECO:0000256" key="3">
    <source>
        <dbReference type="ARBA" id="ARBA00022679"/>
    </source>
</evidence>
<evidence type="ECO:0000256" key="1">
    <source>
        <dbReference type="ARBA" id="ARBA00006739"/>
    </source>
</evidence>
<comment type="caution">
    <text evidence="5">The sequence shown here is derived from an EMBL/GenBank/DDBJ whole genome shotgun (WGS) entry which is preliminary data.</text>
</comment>
<keyword evidence="2" id="KW-0328">Glycosyltransferase</keyword>
<evidence type="ECO:0000259" key="4">
    <source>
        <dbReference type="Pfam" id="PF00535"/>
    </source>
</evidence>
<keyword evidence="6" id="KW-1185">Reference proteome</keyword>
<dbReference type="CDD" id="cd00761">
    <property type="entry name" value="Glyco_tranf_GTA_type"/>
    <property type="match status" value="1"/>
</dbReference>
<keyword evidence="3 5" id="KW-0808">Transferase</keyword>
<dbReference type="GO" id="GO:0016757">
    <property type="term" value="F:glycosyltransferase activity"/>
    <property type="evidence" value="ECO:0007669"/>
    <property type="project" value="UniProtKB-KW"/>
</dbReference>
<dbReference type="SUPFAM" id="SSF53448">
    <property type="entry name" value="Nucleotide-diphospho-sugar transferases"/>
    <property type="match status" value="1"/>
</dbReference>
<evidence type="ECO:0000256" key="2">
    <source>
        <dbReference type="ARBA" id="ARBA00022676"/>
    </source>
</evidence>
<dbReference type="AlphaFoldDB" id="A0A137RHN0"/>